<dbReference type="Proteomes" id="UP001183414">
    <property type="component" value="Unassembled WGS sequence"/>
</dbReference>
<gene>
    <name evidence="2" type="ORF">RM572_08675</name>
</gene>
<comment type="caution">
    <text evidence="2">The sequence shown here is derived from an EMBL/GenBank/DDBJ whole genome shotgun (WGS) entry which is preliminary data.</text>
</comment>
<feature type="transmembrane region" description="Helical" evidence="1">
    <location>
        <begin position="71"/>
        <end position="89"/>
    </location>
</feature>
<keyword evidence="1" id="KW-0812">Transmembrane</keyword>
<evidence type="ECO:0000313" key="3">
    <source>
        <dbReference type="Proteomes" id="UP001183414"/>
    </source>
</evidence>
<name>A0ABU2NRJ0_9ACTN</name>
<protein>
    <recommendedName>
        <fullName evidence="4">PH domain-containing protein</fullName>
    </recommendedName>
</protein>
<evidence type="ECO:0008006" key="4">
    <source>
        <dbReference type="Google" id="ProtNLM"/>
    </source>
</evidence>
<evidence type="ECO:0000313" key="2">
    <source>
        <dbReference type="EMBL" id="MDT0378848.1"/>
    </source>
</evidence>
<keyword evidence="3" id="KW-1185">Reference proteome</keyword>
<accession>A0ABU2NRJ0</accession>
<sequence length="193" mass="20669">MPLNFLTADHAPVVPAHDADRPLPHEERARWRRPYRLGPWRVAGAAVVLLLTSYVLISAVILAMAGQLTGAAVFAAVAALMTAAALRALRMGVWVSGAGLRQVGPLYTVTLPWAEVAAVRTAQQPVKWLGLPRTVQGQALVVERARGGSALRTQLTTHNADFLNRPEAFDRAADVIEGWSAEARGAQGEQGAR</sequence>
<reference evidence="3" key="1">
    <citation type="submission" date="2023-07" db="EMBL/GenBank/DDBJ databases">
        <title>30 novel species of actinomycetes from the DSMZ collection.</title>
        <authorList>
            <person name="Nouioui I."/>
        </authorList>
    </citation>
    <scope>NUCLEOTIDE SEQUENCE [LARGE SCALE GENOMIC DNA]</scope>
    <source>
        <strain evidence="3">DSM 42041</strain>
    </source>
</reference>
<evidence type="ECO:0000256" key="1">
    <source>
        <dbReference type="SAM" id="Phobius"/>
    </source>
</evidence>
<feature type="transmembrane region" description="Helical" evidence="1">
    <location>
        <begin position="42"/>
        <end position="65"/>
    </location>
</feature>
<dbReference type="RefSeq" id="WP_311672671.1">
    <property type="nucleotide sequence ID" value="NZ_JAVREQ010000005.1"/>
</dbReference>
<keyword evidence="1" id="KW-1133">Transmembrane helix</keyword>
<proteinExistence type="predicted"/>
<organism evidence="2 3">
    <name type="scientific">Streptomyces hazeniae</name>
    <dbReference type="NCBI Taxonomy" id="3075538"/>
    <lineage>
        <taxon>Bacteria</taxon>
        <taxon>Bacillati</taxon>
        <taxon>Actinomycetota</taxon>
        <taxon>Actinomycetes</taxon>
        <taxon>Kitasatosporales</taxon>
        <taxon>Streptomycetaceae</taxon>
        <taxon>Streptomyces</taxon>
    </lineage>
</organism>
<keyword evidence="1" id="KW-0472">Membrane</keyword>
<dbReference type="EMBL" id="JAVREQ010000005">
    <property type="protein sequence ID" value="MDT0378848.1"/>
    <property type="molecule type" value="Genomic_DNA"/>
</dbReference>